<reference evidence="5 6" key="1">
    <citation type="submission" date="2022-05" db="EMBL/GenBank/DDBJ databases">
        <authorList>
            <consortium name="Genoscope - CEA"/>
            <person name="William W."/>
        </authorList>
    </citation>
    <scope>NUCLEOTIDE SEQUENCE [LARGE SCALE GENOMIC DNA]</scope>
</reference>
<evidence type="ECO:0000259" key="2">
    <source>
        <dbReference type="Pfam" id="PF12770"/>
    </source>
</evidence>
<dbReference type="PROSITE" id="PS50005">
    <property type="entry name" value="TPR"/>
    <property type="match status" value="22"/>
</dbReference>
<dbReference type="InterPro" id="IPR041249">
    <property type="entry name" value="HEPN_DZIP3"/>
</dbReference>
<feature type="repeat" description="TPR" evidence="1">
    <location>
        <begin position="1304"/>
        <end position="1337"/>
    </location>
</feature>
<feature type="repeat" description="TPR" evidence="1">
    <location>
        <begin position="1384"/>
        <end position="1417"/>
    </location>
</feature>
<dbReference type="PANTHER" id="PTHR10098:SF108">
    <property type="entry name" value="TETRATRICOPEPTIDE REPEAT PROTEIN 28"/>
    <property type="match status" value="1"/>
</dbReference>
<evidence type="ECO:0008006" key="7">
    <source>
        <dbReference type="Google" id="ProtNLM"/>
    </source>
</evidence>
<dbReference type="Pfam" id="PF20694">
    <property type="entry name" value="TRADD-like_N"/>
    <property type="match status" value="1"/>
</dbReference>
<dbReference type="Proteomes" id="UP001159405">
    <property type="component" value="Unassembled WGS sequence"/>
</dbReference>
<dbReference type="EMBL" id="CALNXK010000029">
    <property type="protein sequence ID" value="CAH3116450.1"/>
    <property type="molecule type" value="Genomic_DNA"/>
</dbReference>
<evidence type="ECO:0000259" key="3">
    <source>
        <dbReference type="Pfam" id="PF18738"/>
    </source>
</evidence>
<feature type="repeat" description="TPR" evidence="1">
    <location>
        <begin position="1024"/>
        <end position="1057"/>
    </location>
</feature>
<feature type="repeat" description="TPR" evidence="1">
    <location>
        <begin position="664"/>
        <end position="697"/>
    </location>
</feature>
<organism evidence="5 6">
    <name type="scientific">Porites lobata</name>
    <dbReference type="NCBI Taxonomy" id="104759"/>
    <lineage>
        <taxon>Eukaryota</taxon>
        <taxon>Metazoa</taxon>
        <taxon>Cnidaria</taxon>
        <taxon>Anthozoa</taxon>
        <taxon>Hexacorallia</taxon>
        <taxon>Scleractinia</taxon>
        <taxon>Fungiina</taxon>
        <taxon>Poritidae</taxon>
        <taxon>Porites</taxon>
    </lineage>
</organism>
<proteinExistence type="predicted"/>
<evidence type="ECO:0000313" key="6">
    <source>
        <dbReference type="Proteomes" id="UP001159405"/>
    </source>
</evidence>
<name>A0ABN8NNP1_9CNID</name>
<feature type="repeat" description="TPR" evidence="1">
    <location>
        <begin position="944"/>
        <end position="977"/>
    </location>
</feature>
<feature type="repeat" description="TPR" evidence="1">
    <location>
        <begin position="1344"/>
        <end position="1377"/>
    </location>
</feature>
<keyword evidence="1" id="KW-0802">TPR repeat</keyword>
<dbReference type="InterPro" id="IPR024983">
    <property type="entry name" value="CHAT_dom"/>
</dbReference>
<feature type="repeat" description="TPR" evidence="1">
    <location>
        <begin position="1064"/>
        <end position="1097"/>
    </location>
</feature>
<feature type="domain" description="TRADD-like N-terminal" evidence="4">
    <location>
        <begin position="280"/>
        <end position="331"/>
    </location>
</feature>
<evidence type="ECO:0000259" key="4">
    <source>
        <dbReference type="Pfam" id="PF20694"/>
    </source>
</evidence>
<feature type="repeat" description="TPR" evidence="1">
    <location>
        <begin position="824"/>
        <end position="857"/>
    </location>
</feature>
<feature type="repeat" description="TPR" evidence="1">
    <location>
        <begin position="1184"/>
        <end position="1217"/>
    </location>
</feature>
<feature type="repeat" description="TPR" evidence="1">
    <location>
        <begin position="584"/>
        <end position="617"/>
    </location>
</feature>
<feature type="repeat" description="TPR" evidence="1">
    <location>
        <begin position="1224"/>
        <end position="1257"/>
    </location>
</feature>
<dbReference type="InterPro" id="IPR019734">
    <property type="entry name" value="TPR_rpt"/>
</dbReference>
<feature type="repeat" description="TPR" evidence="1">
    <location>
        <begin position="1144"/>
        <end position="1177"/>
    </location>
</feature>
<dbReference type="PROSITE" id="PS50293">
    <property type="entry name" value="TPR_REGION"/>
    <property type="match status" value="1"/>
</dbReference>
<feature type="repeat" description="TPR" evidence="1">
    <location>
        <begin position="704"/>
        <end position="737"/>
    </location>
</feature>
<feature type="repeat" description="TPR" evidence="1">
    <location>
        <begin position="624"/>
        <end position="657"/>
    </location>
</feature>
<feature type="domain" description="DZIP3-like HEPN" evidence="3">
    <location>
        <begin position="45"/>
        <end position="175"/>
    </location>
</feature>
<dbReference type="Pfam" id="PF13424">
    <property type="entry name" value="TPR_12"/>
    <property type="match status" value="11"/>
</dbReference>
<dbReference type="Pfam" id="PF12770">
    <property type="entry name" value="CHAT"/>
    <property type="match status" value="1"/>
</dbReference>
<feature type="repeat" description="TPR" evidence="1">
    <location>
        <begin position="744"/>
        <end position="777"/>
    </location>
</feature>
<dbReference type="PANTHER" id="PTHR10098">
    <property type="entry name" value="RAPSYN-RELATED"/>
    <property type="match status" value="1"/>
</dbReference>
<protein>
    <recommendedName>
        <fullName evidence="7">Tetratricopeptide repeat protein 28</fullName>
    </recommendedName>
</protein>
<feature type="repeat" description="TPR" evidence="1">
    <location>
        <begin position="437"/>
        <end position="470"/>
    </location>
</feature>
<comment type="caution">
    <text evidence="5">The sequence shown here is derived from an EMBL/GenBank/DDBJ whole genome shotgun (WGS) entry which is preliminary data.</text>
</comment>
<dbReference type="Gene3D" id="1.25.40.10">
    <property type="entry name" value="Tetratricopeptide repeat domain"/>
    <property type="match status" value="8"/>
</dbReference>
<feature type="repeat" description="TPR" evidence="1">
    <location>
        <begin position="1264"/>
        <end position="1297"/>
    </location>
</feature>
<gene>
    <name evidence="5" type="ORF">PLOB_00024391</name>
</gene>
<evidence type="ECO:0000313" key="5">
    <source>
        <dbReference type="EMBL" id="CAH3116450.1"/>
    </source>
</evidence>
<evidence type="ECO:0000256" key="1">
    <source>
        <dbReference type="PROSITE-ProRule" id="PRU00339"/>
    </source>
</evidence>
<feature type="repeat" description="TPR" evidence="1">
    <location>
        <begin position="784"/>
        <end position="817"/>
    </location>
</feature>
<keyword evidence="6" id="KW-1185">Reference proteome</keyword>
<dbReference type="InterPro" id="IPR049341">
    <property type="entry name" value="TRADD-like_N"/>
</dbReference>
<dbReference type="SMART" id="SM00028">
    <property type="entry name" value="TPR"/>
    <property type="match status" value="28"/>
</dbReference>
<feature type="repeat" description="TPR" evidence="1">
    <location>
        <begin position="904"/>
        <end position="937"/>
    </location>
</feature>
<dbReference type="SUPFAM" id="SSF48452">
    <property type="entry name" value="TPR-like"/>
    <property type="match status" value="7"/>
</dbReference>
<sequence>MASLEDAEEVLRSTKSKSNFQRLTRLLMRGGVVLLREIFDSIHKPANLPTTLSDPSVERKLRKARLTRPDWNCLYPSPGVYGKSSDFDISLTFRLLRKICKLKPPTTGWDSLPNDSDHSLEADLVRIKYYRNEVYGHSRNLEISDDQFRDLWGKISKALLRIAAKLSLEKQSRLKGTIEKFLHDPLTPEEERYADELEQWYEQDIDNKKVLQELVQEFRGMKEDFEGQQVAILRLVNTFERIAQFGLVAAPYEMQDNQQEIPAEVDMWNVIMSFDDSFRVLFRYVRNKLNAIVEHVELGSLSITVRCSSLQILEGLWEDYISGHLNQVVQETLVTHEVLEILDLDDLKLKVFISEDEYEKGKRSLRIIQKPVAATKENDVTSAAEETLQFDDSGLRAIAEVYKNEGNDEYNKKNFNNAIHFYAEGIKVNCKDEDLNAKLYSNRAAAHFNLGNYSETVNDAKVAIELQPHFLKAFVRGASAYIQLRKFNEANAWCDKGLAIEPNNKKLLELRRRALGERRKLQESHGKEKTGTMVKYTTEISTEDKAYGSLSIGHHSLGEIKTAIDYHERHLKIAKELGDRLEEGKEYSNLGNAHLSLGDFKTAIDCYERHLKIAKELGDRSGKGNAYGNLGNAHLSLGDFKTAIDYYERHLKIAKELGDRSGERNAYGNLGNAHRSLGDFKTAIDYQERSLKIAKELGDRSGEGNAYGNLGNAHLSLGNFKTAIDYQERSLKIAKELGDRSGEGNAYGNLGNAHLSLGDFKTAIDYYERSLKIAKESGDRSGEGKAYGNLGNAHLSLGDFKTAIDYQERSLKIAKELGDRSGEGNAYGNLGNAHLSLGDFKTTIDYQERSLKIAKELGDRSGEGYAYGNLGNAHLSLGDFKTAIDYQERSLKIAKELGDRSGEGNAYGNLGNAHLSLGDFKTAIDYQERSLKIAKELGDRSGEGNAYGNLGNAHRSLGDFKTAIDYQERSLKIAKELGDRSGEGNAYGNLGNAHRSLGNFKTAKDYYERQLKIAKELGDRSGEGNPYANLGNAYLSLGDFKTAIDYQERSLKIAKELGDRSGEGNAYGNLGNAHRSLGNFKTAKDYYERQLKIAKELGDRSGKGNAYANLGNAHLSLGDFKTAIDYQERSLKIAKELGDRSGEGNAYGNLGNAHLSLGDFKTAIDYQERSLKIAKELGDRSGERNAYGNLGNAHRSLGDFKTAIDYQERSLKIAKELGDRSGEGNAYGNLGNAHLSLGDFKTAIDYQERSLKIAKELGDRSGEENAYGNLGNAHRSLRDFKTAIDYQERSLKIAKELGDRSGEGNAYGNLGNAHLSLGDFKTAIDYYERHLKIATELSDKSRERKAYGNLGNAHLSLGDFKTAIHYQERSLKIAKKLGNRSGEGNAYGNLGNAHLSLGDFKTAIDYYERHLNIAKELGERSGEGKACGNLGNAYNRLGDFKTAIHYQELSLKIAKELGDRSGEGKTCGNLGNAHLSLGDFKTAIDYQERSLKIARELNNSFDEGVACYNLGSVFESLGQVSVAIEYYQTDITLLNDIRDRLQLNDGWKLSLRDQYQNVYAALLRVMLAAGKVTEALFSAEQGRAQSLKDLMALNYLFETNDAVQENSTFDELSSCLPLNTIFMAIGENELIFWVCQKGKEVELRRKENSSQDEIKTFFQSLVEKNGARDNVECEDRSLALARNERLAVKRPPQDVRQTQSLHLQKRALCTLYDTIIDPIQDLFSGSELVFIPEGPLCLAPFAAFMNPDSKYLCESFSIRVAPSLTSLKMIAQCPVDYHHKSGVLLVGDPWVQDVTNLEPLPCARKEVNMIGKMVGSTPLVGRQATKDEVLRRLGSVALLHIAAHGNIETGEIALAPNSTCSESDFILTMKDVKQVQLRARLVVLSCCHSARGEMKAEGVVGIARAFLGAGARSVLVSLWAIDDKATLEFMKNFYQHLVAGKSASEALNRAMNCMRESTEFSDVTHWAPFVLIGDDVTLEFDGRK</sequence>
<dbReference type="Pfam" id="PF18738">
    <property type="entry name" value="HEPN_DZIP3"/>
    <property type="match status" value="1"/>
</dbReference>
<dbReference type="Pfam" id="PF13176">
    <property type="entry name" value="TPR_7"/>
    <property type="match status" value="2"/>
</dbReference>
<feature type="repeat" description="TPR" evidence="1">
    <location>
        <begin position="984"/>
        <end position="1017"/>
    </location>
</feature>
<dbReference type="InterPro" id="IPR011990">
    <property type="entry name" value="TPR-like_helical_dom_sf"/>
</dbReference>
<feature type="repeat" description="TPR" evidence="1">
    <location>
        <begin position="864"/>
        <end position="897"/>
    </location>
</feature>
<feature type="repeat" description="TPR" evidence="1">
    <location>
        <begin position="1104"/>
        <end position="1137"/>
    </location>
</feature>
<feature type="domain" description="CHAT" evidence="2">
    <location>
        <begin position="1706"/>
        <end position="1974"/>
    </location>
</feature>
<accession>A0ABN8NNP1</accession>